<feature type="compositionally biased region" description="Polar residues" evidence="1">
    <location>
        <begin position="119"/>
        <end position="137"/>
    </location>
</feature>
<dbReference type="EMBL" id="FQNF01000012">
    <property type="protein sequence ID" value="SGZ38782.1"/>
    <property type="molecule type" value="Genomic_DNA"/>
</dbReference>
<accession>A0A1L0FGS1</accession>
<evidence type="ECO:0000256" key="1">
    <source>
        <dbReference type="SAM" id="MobiDB-lite"/>
    </source>
</evidence>
<sequence>MSYEWLNGVDSSINFGSQSNQNYNVNDQRNEVLPPYSPFDSGVNFQQGSNTNVNQMNMLNSNSGRPLPSVPNTGGSQGPMNPYMPNFQQSLYTNTSRPLPSLPQQQPMLSGNNRPLPETPQQQPMLSGNNRPLPQIPNFHQQLVTDTNLSQQFSGNEQQNSNYMNHALSLNQQYSGSSFQQPSFSNNELKNNVFFSNNFSPIQNNQYLNNFTDTQSQAHAKTGLQDFEKIYGTGDISSGLSNNSSLINNMSNQQPHANVNTNTRFPSKPTESFTANYDNIDYNNAVSIFGRKNDASNRAADNLGINNLQSSNNGVGIQSRPHRSTTNPFRNMQNTSSATSLPVLSNVTASNARVSLPPPGIQDFESLVQRIPKSMGRDVLSKEEIKNYTRWFNDIIAKKKDSGETIKLIDVFKFLHTNFSVSEEIKQKMFLIFEDIKQNIGLDNFFAVLRCLVVLINEKGKLPTRQLLLEKALPTLKPRSILANNEDKEEVYEEVTDDTSPGQLDYDNFASLLMTGKSHRVKRVVIRNGSRVQNKSVKFSDKLVTYEDEEPVYEYGKEEESTPKTKLDFSLPMDQLMEQMNNQQHGQGSKEDEAELADMKESLTHFQNLPKVDNVSLSMNGALPYMNIQQQSANNVLQPLRPTATGSANHMMSHHNTNPPKYLQPTATGSANHLFSSGRQPNNMFNTSFGSNNMPSGGLNDLKSIQDQIDYISAQMTGGNNNTF</sequence>
<dbReference type="OrthoDB" id="2553626at2759"/>
<name>A0A1L0FGS1_9ASCO</name>
<feature type="compositionally biased region" description="Low complexity" evidence="1">
    <location>
        <begin position="96"/>
        <end position="110"/>
    </location>
</feature>
<dbReference type="Proteomes" id="UP000183365">
    <property type="component" value="Unassembled WGS sequence"/>
</dbReference>
<evidence type="ECO:0000313" key="2">
    <source>
        <dbReference type="EMBL" id="SGZ38782.1"/>
    </source>
</evidence>
<dbReference type="AlphaFoldDB" id="A0A1L0FGS1"/>
<feature type="region of interest" description="Disordered" evidence="1">
    <location>
        <begin position="304"/>
        <end position="336"/>
    </location>
</feature>
<reference evidence="3" key="1">
    <citation type="submission" date="2016-11" db="EMBL/GenBank/DDBJ databases">
        <authorList>
            <person name="Guldener U."/>
        </authorList>
    </citation>
    <scope>NUCLEOTIDE SEQUENCE [LARGE SCALE GENOMIC DNA]</scope>
</reference>
<organism evidence="2 3">
    <name type="scientific">Hanseniaspora guilliermondii</name>
    <dbReference type="NCBI Taxonomy" id="56406"/>
    <lineage>
        <taxon>Eukaryota</taxon>
        <taxon>Fungi</taxon>
        <taxon>Dikarya</taxon>
        <taxon>Ascomycota</taxon>
        <taxon>Saccharomycotina</taxon>
        <taxon>Saccharomycetes</taxon>
        <taxon>Saccharomycodales</taxon>
        <taxon>Saccharomycodaceae</taxon>
        <taxon>Hanseniaspora</taxon>
    </lineage>
</organism>
<evidence type="ECO:0000313" key="3">
    <source>
        <dbReference type="Proteomes" id="UP000183365"/>
    </source>
</evidence>
<protein>
    <submittedName>
        <fullName evidence="2">Uncharacterized protein</fullName>
    </submittedName>
</protein>
<feature type="compositionally biased region" description="Polar residues" evidence="1">
    <location>
        <begin position="324"/>
        <end position="336"/>
    </location>
</feature>
<gene>
    <name evidence="2" type="ORF">HGUI_00982</name>
</gene>
<proteinExistence type="predicted"/>
<keyword evidence="3" id="KW-1185">Reference proteome</keyword>
<feature type="region of interest" description="Disordered" evidence="1">
    <location>
        <begin position="92"/>
        <end position="137"/>
    </location>
</feature>
<feature type="compositionally biased region" description="Polar residues" evidence="1">
    <location>
        <begin position="304"/>
        <end position="316"/>
    </location>
</feature>
<dbReference type="VEuPathDB" id="FungiDB:HGUI_00982"/>